<feature type="chain" id="PRO_5045762011" description="Beta-lactamase" evidence="3">
    <location>
        <begin position="28"/>
        <end position="352"/>
    </location>
</feature>
<dbReference type="PANTHER" id="PTHR35333">
    <property type="entry name" value="BETA-LACTAMASE"/>
    <property type="match status" value="1"/>
</dbReference>
<accession>A0ABS4Q3Q6</accession>
<dbReference type="RefSeq" id="WP_209669284.1">
    <property type="nucleotide sequence ID" value="NZ_JAGGMS010000001.1"/>
</dbReference>
<dbReference type="InterPro" id="IPR006311">
    <property type="entry name" value="TAT_signal"/>
</dbReference>
<dbReference type="PROSITE" id="PS51318">
    <property type="entry name" value="TAT"/>
    <property type="match status" value="1"/>
</dbReference>
<dbReference type="PANTHER" id="PTHR35333:SF5">
    <property type="entry name" value="CONSERVED LIPOPROTEIN LPQF-RELATED"/>
    <property type="match status" value="1"/>
</dbReference>
<evidence type="ECO:0000256" key="2">
    <source>
        <dbReference type="ARBA" id="ARBA00030171"/>
    </source>
</evidence>
<organism evidence="5 6">
    <name type="scientific">Amycolatopsis magusensis</name>
    <dbReference type="NCBI Taxonomy" id="882444"/>
    <lineage>
        <taxon>Bacteria</taxon>
        <taxon>Bacillati</taxon>
        <taxon>Actinomycetota</taxon>
        <taxon>Actinomycetes</taxon>
        <taxon>Pseudonocardiales</taxon>
        <taxon>Pseudonocardiaceae</taxon>
        <taxon>Amycolatopsis</taxon>
    </lineage>
</organism>
<evidence type="ECO:0000313" key="5">
    <source>
        <dbReference type="EMBL" id="MBP2186304.1"/>
    </source>
</evidence>
<evidence type="ECO:0000313" key="6">
    <source>
        <dbReference type="Proteomes" id="UP000741013"/>
    </source>
</evidence>
<dbReference type="EMBL" id="JAGGMS010000001">
    <property type="protein sequence ID" value="MBP2186304.1"/>
    <property type="molecule type" value="Genomic_DNA"/>
</dbReference>
<gene>
    <name evidence="5" type="ORF">JOM49_007830</name>
</gene>
<dbReference type="Pfam" id="PF13354">
    <property type="entry name" value="Beta-lactamase2"/>
    <property type="match status" value="1"/>
</dbReference>
<evidence type="ECO:0000256" key="1">
    <source>
        <dbReference type="ARBA" id="ARBA00018879"/>
    </source>
</evidence>
<reference evidence="5 6" key="1">
    <citation type="submission" date="2021-03" db="EMBL/GenBank/DDBJ databases">
        <title>Sequencing the genomes of 1000 actinobacteria strains.</title>
        <authorList>
            <person name="Klenk H.-P."/>
        </authorList>
    </citation>
    <scope>NUCLEOTIDE SEQUENCE [LARGE SCALE GENOMIC DNA]</scope>
    <source>
        <strain evidence="5 6">DSM 45510</strain>
    </source>
</reference>
<feature type="domain" description="Beta-lactamase class A catalytic" evidence="4">
    <location>
        <begin position="51"/>
        <end position="167"/>
    </location>
</feature>
<dbReference type="InterPro" id="IPR000871">
    <property type="entry name" value="Beta-lactam_class-A"/>
</dbReference>
<keyword evidence="6" id="KW-1185">Reference proteome</keyword>
<dbReference type="Proteomes" id="UP000741013">
    <property type="component" value="Unassembled WGS sequence"/>
</dbReference>
<comment type="caution">
    <text evidence="5">The sequence shown here is derived from an EMBL/GenBank/DDBJ whole genome shotgun (WGS) entry which is preliminary data.</text>
</comment>
<dbReference type="InterPro" id="IPR012338">
    <property type="entry name" value="Beta-lactam/transpept-like"/>
</dbReference>
<keyword evidence="3" id="KW-0732">Signal</keyword>
<evidence type="ECO:0000259" key="4">
    <source>
        <dbReference type="Pfam" id="PF13354"/>
    </source>
</evidence>
<protein>
    <recommendedName>
        <fullName evidence="1">Beta-lactamase</fullName>
    </recommendedName>
    <alternativeName>
        <fullName evidence="2">Penicillinase</fullName>
    </alternativeName>
</protein>
<name>A0ABS4Q3Q6_9PSEU</name>
<dbReference type="InterPro" id="IPR045155">
    <property type="entry name" value="Beta-lactam_cat"/>
</dbReference>
<feature type="signal peptide" evidence="3">
    <location>
        <begin position="1"/>
        <end position="27"/>
    </location>
</feature>
<evidence type="ECO:0000256" key="3">
    <source>
        <dbReference type="SAM" id="SignalP"/>
    </source>
</evidence>
<dbReference type="SUPFAM" id="SSF56601">
    <property type="entry name" value="beta-lactamase/transpeptidase-like"/>
    <property type="match status" value="1"/>
</dbReference>
<sequence length="352" mass="37431">MLNRRKLLLSVAAAGSAALLPPPRAQAQPSPTAEWLDWMAANRAKVGAMVDDGAGRVLAHRANEPMVLASTVKIVHLTAYAQAVAEGRLDPAEQIRVGDWDIRHPYVSDGGAHRAALTALGIPCDEFGIAHDPERLVTLDQIAAAMILFSDNAAPDYLRHRLGQRALVKAANWSRPDFRSMQGEVLQLIMPELCGPNPAARRAIGDALAAKFIHSAEFRRHTMNRIPAMPSTSAQQWPWTSGHMRGTAADLAGLHRAVAATGGLARDHLERPLASLVPEGATAVGFKGGSFPRTLTMGMSVRWKDGRIGSLALLLTGISDEQQAGFEGFLTAGLDALSTSSGFDGLARALGA</sequence>
<proteinExistence type="predicted"/>
<dbReference type="Gene3D" id="3.40.710.10">
    <property type="entry name" value="DD-peptidase/beta-lactamase superfamily"/>
    <property type="match status" value="1"/>
</dbReference>